<evidence type="ECO:0000313" key="1">
    <source>
        <dbReference type="EMBL" id="STO17497.1"/>
    </source>
</evidence>
<proteinExistence type="predicted"/>
<dbReference type="RefSeq" id="WP_221413440.1">
    <property type="nucleotide sequence ID" value="NZ_JACHMA010000001.1"/>
</dbReference>
<gene>
    <name evidence="1" type="ORF">NCTC11819_02091</name>
</gene>
<comment type="caution">
    <text evidence="1">The sequence shown here is derived from an EMBL/GenBank/DDBJ whole genome shotgun (WGS) entry which is preliminary data.</text>
</comment>
<accession>A0A8G2M842</accession>
<name>A0A8G2M842_9ACTO</name>
<protein>
    <submittedName>
        <fullName evidence="1">Uncharacterized protein</fullName>
    </submittedName>
</protein>
<dbReference type="AlphaFoldDB" id="A0A8G2M842"/>
<reference evidence="1 2" key="1">
    <citation type="submission" date="2018-06" db="EMBL/GenBank/DDBJ databases">
        <authorList>
            <consortium name="Pathogen Informatics"/>
            <person name="Doyle S."/>
        </authorList>
    </citation>
    <scope>NUCLEOTIDE SEQUENCE [LARGE SCALE GENOMIC DNA]</scope>
    <source>
        <strain evidence="1 2">NCTC11819</strain>
    </source>
</reference>
<dbReference type="Proteomes" id="UP000255284">
    <property type="component" value="Unassembled WGS sequence"/>
</dbReference>
<sequence>MYRSPAGWRITGLTNSAEWIVWEESPDKAAVGTDKMVEPYPWRLMRCAKTEFLQKTCKPTPLDSDETGQTNGPGDNLAIHQDVLLYTTGRQLGGFNGDKLEYPSQAHVLNLKHPGTPRQLFTSHSRIFVGFTSKGVPLAFTNNNEVEWMYMEKHGNPTAWGFDPSKKWQAVKIFEGQALNGYIIDAAVGDRIIWQDYIEFPGMKNYPVEAPSDVVRYVNLTGEKIKRTVGETVLGYGHFLGKIFVREQVTQADHQCRASAVDLRSNGAVEFTEPGDCQYPANSNAPGEAFANMRDWGSKALAGHGDDYFFLSTWVHDDNNPDSQTIHVYDVK</sequence>
<organism evidence="1 2">
    <name type="scientific">Mobiluncus mulieris</name>
    <dbReference type="NCBI Taxonomy" id="2052"/>
    <lineage>
        <taxon>Bacteria</taxon>
        <taxon>Bacillati</taxon>
        <taxon>Actinomycetota</taxon>
        <taxon>Actinomycetes</taxon>
        <taxon>Actinomycetales</taxon>
        <taxon>Actinomycetaceae</taxon>
        <taxon>Mobiluncus</taxon>
    </lineage>
</organism>
<evidence type="ECO:0000313" key="2">
    <source>
        <dbReference type="Proteomes" id="UP000255284"/>
    </source>
</evidence>
<dbReference type="EMBL" id="UGGQ01000006">
    <property type="protein sequence ID" value="STO17497.1"/>
    <property type="molecule type" value="Genomic_DNA"/>
</dbReference>
<dbReference type="GeneID" id="61167862"/>